<reference evidence="1" key="3">
    <citation type="submission" date="2025-09" db="UniProtKB">
        <authorList>
            <consortium name="Ensembl"/>
        </authorList>
    </citation>
    <scope>IDENTIFICATION</scope>
</reference>
<keyword evidence="2" id="KW-1185">Reference proteome</keyword>
<dbReference type="Ensembl" id="ENSATET00000051572.1">
    <property type="protein sequence ID" value="ENSATEP00000043560.1"/>
    <property type="gene ID" value="ENSATEG00000025890.1"/>
</dbReference>
<name>A0A7N6AA19_ANATE</name>
<evidence type="ECO:0000313" key="1">
    <source>
        <dbReference type="Ensembl" id="ENSATEP00000043560.1"/>
    </source>
</evidence>
<organism evidence="1 2">
    <name type="scientific">Anabas testudineus</name>
    <name type="common">Climbing perch</name>
    <name type="synonym">Anthias testudineus</name>
    <dbReference type="NCBI Taxonomy" id="64144"/>
    <lineage>
        <taxon>Eukaryota</taxon>
        <taxon>Metazoa</taxon>
        <taxon>Chordata</taxon>
        <taxon>Craniata</taxon>
        <taxon>Vertebrata</taxon>
        <taxon>Euteleostomi</taxon>
        <taxon>Actinopterygii</taxon>
        <taxon>Neopterygii</taxon>
        <taxon>Teleostei</taxon>
        <taxon>Neoteleostei</taxon>
        <taxon>Acanthomorphata</taxon>
        <taxon>Anabantaria</taxon>
        <taxon>Anabantiformes</taxon>
        <taxon>Anabantoidei</taxon>
        <taxon>Anabantidae</taxon>
        <taxon>Anabas</taxon>
    </lineage>
</organism>
<reference evidence="1" key="1">
    <citation type="submission" date="2021-04" db="EMBL/GenBank/DDBJ databases">
        <authorList>
            <consortium name="Wellcome Sanger Institute Data Sharing"/>
        </authorList>
    </citation>
    <scope>NUCLEOTIDE SEQUENCE [LARGE SCALE GENOMIC DNA]</scope>
</reference>
<dbReference type="Proteomes" id="UP000265040">
    <property type="component" value="Chromosome 17"/>
</dbReference>
<dbReference type="AlphaFoldDB" id="A0A7N6AA19"/>
<evidence type="ECO:0000313" key="2">
    <source>
        <dbReference type="Proteomes" id="UP000265040"/>
    </source>
</evidence>
<protein>
    <submittedName>
        <fullName evidence="1">Uncharacterized protein</fullName>
    </submittedName>
</protein>
<accession>A0A7N6AA19</accession>
<reference evidence="1" key="2">
    <citation type="submission" date="2025-08" db="UniProtKB">
        <authorList>
            <consortium name="Ensembl"/>
        </authorList>
    </citation>
    <scope>IDENTIFICATION</scope>
</reference>
<dbReference type="InParanoid" id="A0A7N6AA19"/>
<sequence length="80" mass="9449">MKTILEIYTLRFVSVTPHVLMDNGIRQITKPHEREEWPFSMNPMPHRVLYRQNCESSSVQAPSWRQDSMTDTIAHHLATR</sequence>
<proteinExistence type="predicted"/>